<proteinExistence type="predicted"/>
<evidence type="ECO:0000256" key="1">
    <source>
        <dbReference type="SAM" id="MobiDB-lite"/>
    </source>
</evidence>
<protein>
    <submittedName>
        <fullName evidence="2">Uncharacterized protein</fullName>
    </submittedName>
</protein>
<dbReference type="AlphaFoldDB" id="A0AAD3XIJ7"/>
<dbReference type="Proteomes" id="UP001279734">
    <property type="component" value="Unassembled WGS sequence"/>
</dbReference>
<feature type="compositionally biased region" description="Polar residues" evidence="1">
    <location>
        <begin position="1"/>
        <end position="16"/>
    </location>
</feature>
<evidence type="ECO:0000313" key="2">
    <source>
        <dbReference type="EMBL" id="GMH05626.1"/>
    </source>
</evidence>
<comment type="caution">
    <text evidence="2">The sequence shown here is derived from an EMBL/GenBank/DDBJ whole genome shotgun (WGS) entry which is preliminary data.</text>
</comment>
<name>A0AAD3XIJ7_NEPGR</name>
<evidence type="ECO:0000313" key="3">
    <source>
        <dbReference type="Proteomes" id="UP001279734"/>
    </source>
</evidence>
<organism evidence="2 3">
    <name type="scientific">Nepenthes gracilis</name>
    <name type="common">Slender pitcher plant</name>
    <dbReference type="NCBI Taxonomy" id="150966"/>
    <lineage>
        <taxon>Eukaryota</taxon>
        <taxon>Viridiplantae</taxon>
        <taxon>Streptophyta</taxon>
        <taxon>Embryophyta</taxon>
        <taxon>Tracheophyta</taxon>
        <taxon>Spermatophyta</taxon>
        <taxon>Magnoliopsida</taxon>
        <taxon>eudicotyledons</taxon>
        <taxon>Gunneridae</taxon>
        <taxon>Pentapetalae</taxon>
        <taxon>Caryophyllales</taxon>
        <taxon>Nepenthaceae</taxon>
        <taxon>Nepenthes</taxon>
    </lineage>
</organism>
<accession>A0AAD3XIJ7</accession>
<feature type="region of interest" description="Disordered" evidence="1">
    <location>
        <begin position="1"/>
        <end position="25"/>
    </location>
</feature>
<reference evidence="2" key="1">
    <citation type="submission" date="2023-05" db="EMBL/GenBank/DDBJ databases">
        <title>Nepenthes gracilis genome sequencing.</title>
        <authorList>
            <person name="Fukushima K."/>
        </authorList>
    </citation>
    <scope>NUCLEOTIDE SEQUENCE</scope>
    <source>
        <strain evidence="2">SING2019-196</strain>
    </source>
</reference>
<sequence>MINKPPSSTENHQKTFSPPLLPRQRIQSTEKKRDLWLFRLQYISNTLSLDLHCLCFRCLARQHCLQLSPI</sequence>
<keyword evidence="3" id="KW-1185">Reference proteome</keyword>
<gene>
    <name evidence="2" type="ORF">Nepgr_007466</name>
</gene>
<dbReference type="EMBL" id="BSYO01000006">
    <property type="protein sequence ID" value="GMH05626.1"/>
    <property type="molecule type" value="Genomic_DNA"/>
</dbReference>